<name>A0A0D6QBT8_KOMXY</name>
<evidence type="ECO:0000313" key="1">
    <source>
        <dbReference type="EMBL" id="GAO00436.1"/>
    </source>
</evidence>
<dbReference type="Proteomes" id="UP000032683">
    <property type="component" value="Unassembled WGS sequence"/>
</dbReference>
<accession>A0A0D6QBT8</accession>
<protein>
    <submittedName>
        <fullName evidence="1">Phage protein</fullName>
    </submittedName>
</protein>
<dbReference type="RefSeq" id="WP_048856787.1">
    <property type="nucleotide sequence ID" value="NZ_BANJ01000048.1"/>
</dbReference>
<evidence type="ECO:0000313" key="2">
    <source>
        <dbReference type="Proteomes" id="UP000032683"/>
    </source>
</evidence>
<dbReference type="EMBL" id="BANJ01000048">
    <property type="protein sequence ID" value="GAO00436.1"/>
    <property type="molecule type" value="Genomic_DNA"/>
</dbReference>
<organism evidence="1 2">
    <name type="scientific">Komagataeibacter xylinus NBRC 13693</name>
    <dbReference type="NCBI Taxonomy" id="1234668"/>
    <lineage>
        <taxon>Bacteria</taxon>
        <taxon>Pseudomonadati</taxon>
        <taxon>Pseudomonadota</taxon>
        <taxon>Alphaproteobacteria</taxon>
        <taxon>Acetobacterales</taxon>
        <taxon>Acetobacteraceae</taxon>
        <taxon>Komagataeibacter</taxon>
    </lineage>
</organism>
<reference evidence="1 2" key="1">
    <citation type="submission" date="2012-11" db="EMBL/GenBank/DDBJ databases">
        <title>Whole genome sequence of Gluconacetobacter xylinus NBRC 13693.</title>
        <authorList>
            <person name="Azuma Y."/>
            <person name="Higashiura N."/>
            <person name="Hirakawa H."/>
            <person name="Matsushita K."/>
        </authorList>
    </citation>
    <scope>NUCLEOTIDE SEQUENCE [LARGE SCALE GENOMIC DNA]</scope>
    <source>
        <strain evidence="1 2">NBRC 13693</strain>
    </source>
</reference>
<proteinExistence type="predicted"/>
<dbReference type="GeneID" id="79188474"/>
<comment type="caution">
    <text evidence="1">The sequence shown here is derived from an EMBL/GenBank/DDBJ whole genome shotgun (WGS) entry which is preliminary data.</text>
</comment>
<dbReference type="AlphaFoldDB" id="A0A0D6QBT8"/>
<sequence>MSAKPFNIGRDCRVVLVYDGSRVDLPTVTGFTAQQRTHQLTSNPLNDMPMFYDVPGGWGGQFTFQRDGAGADDLFAAIESGFWSAGTVVLGSIYQYVTECDGSLSTYEFVGASLQLSDAGHYQSETLVNQTITFTARARNRIS</sequence>
<gene>
    <name evidence="1" type="ORF">Gxy13693_048_006</name>
</gene>